<accession>A0ABU9TN04</accession>
<sequence>MQRLFLIIIIAAILAAAYLFLDKKESLSTSAIPAPTQEPSSPNAKKHIDALTQGANDPIEIGKADNFVTSDQLLKLPKKSTETASAITEEALAANPETSNDEGAATFAVSSHINIIKTDTATTASGSDNANPLTSLSLENQIKLQELLDNPDQAASNIYFIHAVNENDDEGLWGIIQHGLMSTFTKGLVLPGLDKTVTVDIPKDADEKLDNKRSSFLGQILKNKVDRTYIYNYEKGILGDNPNLITPGQQLIIVTFTEEELITIYNHFTSL</sequence>
<organism evidence="1 2">
    <name type="scientific">Neptuniibacter pectenicola</name>
    <dbReference type="NCBI Taxonomy" id="1806669"/>
    <lineage>
        <taxon>Bacteria</taxon>
        <taxon>Pseudomonadati</taxon>
        <taxon>Pseudomonadota</taxon>
        <taxon>Gammaproteobacteria</taxon>
        <taxon>Oceanospirillales</taxon>
        <taxon>Oceanospirillaceae</taxon>
        <taxon>Neptuniibacter</taxon>
    </lineage>
</organism>
<name>A0ABU9TN04_9GAMM</name>
<evidence type="ECO:0000313" key="1">
    <source>
        <dbReference type="EMBL" id="MEM5535097.1"/>
    </source>
</evidence>
<dbReference type="RefSeq" id="WP_342853512.1">
    <property type="nucleotide sequence ID" value="NZ_JBBMRA010000001.1"/>
</dbReference>
<reference evidence="1 2" key="1">
    <citation type="submission" date="2024-03" db="EMBL/GenBank/DDBJ databases">
        <title>Community enrichment and isolation of bacterial strains for fucoidan degradation.</title>
        <authorList>
            <person name="Sichert A."/>
        </authorList>
    </citation>
    <scope>NUCLEOTIDE SEQUENCE [LARGE SCALE GENOMIC DNA]</scope>
    <source>
        <strain evidence="1 2">AS76</strain>
    </source>
</reference>
<keyword evidence="2" id="KW-1185">Reference proteome</keyword>
<dbReference type="EMBL" id="JBBMRA010000001">
    <property type="protein sequence ID" value="MEM5535097.1"/>
    <property type="molecule type" value="Genomic_DNA"/>
</dbReference>
<comment type="caution">
    <text evidence="1">The sequence shown here is derived from an EMBL/GenBank/DDBJ whole genome shotgun (WGS) entry which is preliminary data.</text>
</comment>
<gene>
    <name evidence="1" type="ORF">WNY58_01710</name>
</gene>
<protein>
    <submittedName>
        <fullName evidence="1">Uncharacterized protein</fullName>
    </submittedName>
</protein>
<proteinExistence type="predicted"/>
<evidence type="ECO:0000313" key="2">
    <source>
        <dbReference type="Proteomes" id="UP001449225"/>
    </source>
</evidence>
<dbReference type="Proteomes" id="UP001449225">
    <property type="component" value="Unassembled WGS sequence"/>
</dbReference>